<dbReference type="Pfam" id="PF14111">
    <property type="entry name" value="DUF4283"/>
    <property type="match status" value="1"/>
</dbReference>
<dbReference type="PANTHER" id="PTHR31286">
    <property type="entry name" value="GLYCINE-RICH CELL WALL STRUCTURAL PROTEIN 1.8-LIKE"/>
    <property type="match status" value="1"/>
</dbReference>
<gene>
    <name evidence="3" type="primary">LOC132803771</name>
</gene>
<reference evidence="3" key="1">
    <citation type="submission" date="2025-08" db="UniProtKB">
        <authorList>
            <consortium name="RefSeq"/>
        </authorList>
    </citation>
    <scope>IDENTIFICATION</scope>
    <source>
        <tissue evidence="3">Seedling</tissue>
    </source>
</reference>
<dbReference type="InterPro" id="IPR040256">
    <property type="entry name" value="At4g02000-like"/>
</dbReference>
<dbReference type="PANTHER" id="PTHR31286:SF178">
    <property type="entry name" value="DUF4283 DOMAIN-CONTAINING PROTEIN"/>
    <property type="match status" value="1"/>
</dbReference>
<dbReference type="GeneID" id="132803771"/>
<name>A0ABM4A960_ZIZJJ</name>
<protein>
    <submittedName>
        <fullName evidence="3">Uncharacterized protein LOC132803771</fullName>
    </submittedName>
</protein>
<keyword evidence="2" id="KW-1185">Reference proteome</keyword>
<accession>A0ABM4A960</accession>
<feature type="domain" description="DUF4283" evidence="1">
    <location>
        <begin position="32"/>
        <end position="109"/>
    </location>
</feature>
<proteinExistence type="predicted"/>
<dbReference type="Proteomes" id="UP001652623">
    <property type="component" value="Chromosome 5"/>
</dbReference>
<sequence length="154" mass="17816">MDQEESAQEGLKELPALELKIDITEANRISNLTLVGRIISEKTIKRKTVQMITRRIWFTHEPAMVDQLSHKTFLFSFKRTADRARVWNRRPWTINGAHLALKEWDPVMSVQDFDFSSSTFWVQIHGLPLQYLNKDNAIKIGGLFKDILNCEGSS</sequence>
<evidence type="ECO:0000313" key="2">
    <source>
        <dbReference type="Proteomes" id="UP001652623"/>
    </source>
</evidence>
<evidence type="ECO:0000313" key="3">
    <source>
        <dbReference type="RefSeq" id="XP_060673266.1"/>
    </source>
</evidence>
<dbReference type="InterPro" id="IPR025558">
    <property type="entry name" value="DUF4283"/>
</dbReference>
<evidence type="ECO:0000259" key="1">
    <source>
        <dbReference type="Pfam" id="PF14111"/>
    </source>
</evidence>
<dbReference type="RefSeq" id="XP_060673266.1">
    <property type="nucleotide sequence ID" value="XM_060817283.1"/>
</dbReference>
<organism evidence="2 3">
    <name type="scientific">Ziziphus jujuba</name>
    <name type="common">Chinese jujube</name>
    <name type="synonym">Ziziphus sativa</name>
    <dbReference type="NCBI Taxonomy" id="326968"/>
    <lineage>
        <taxon>Eukaryota</taxon>
        <taxon>Viridiplantae</taxon>
        <taxon>Streptophyta</taxon>
        <taxon>Embryophyta</taxon>
        <taxon>Tracheophyta</taxon>
        <taxon>Spermatophyta</taxon>
        <taxon>Magnoliopsida</taxon>
        <taxon>eudicotyledons</taxon>
        <taxon>Gunneridae</taxon>
        <taxon>Pentapetalae</taxon>
        <taxon>rosids</taxon>
        <taxon>fabids</taxon>
        <taxon>Rosales</taxon>
        <taxon>Rhamnaceae</taxon>
        <taxon>Paliureae</taxon>
        <taxon>Ziziphus</taxon>
    </lineage>
</organism>